<keyword evidence="4" id="KW-1133">Transmembrane helix</keyword>
<proteinExistence type="predicted"/>
<keyword evidence="6" id="KW-0675">Receptor</keyword>
<comment type="subcellular location">
    <subcellularLocation>
        <location evidence="1">Membrane</location>
        <topology evidence="1">Single-pass type I membrane protein</topology>
    </subcellularLocation>
</comment>
<name>A0A199UCA9_MANES</name>
<dbReference type="GO" id="GO:0016020">
    <property type="term" value="C:membrane"/>
    <property type="evidence" value="ECO:0007669"/>
    <property type="project" value="UniProtKB-SubCell"/>
</dbReference>
<protein>
    <submittedName>
        <fullName evidence="8">Uncharacterized protein</fullName>
    </submittedName>
</protein>
<dbReference type="AlphaFoldDB" id="A0A199UCA9"/>
<keyword evidence="2" id="KW-0812">Transmembrane</keyword>
<dbReference type="InterPro" id="IPR046956">
    <property type="entry name" value="RLP23-like"/>
</dbReference>
<dbReference type="STRING" id="3983.A0A199UCA9"/>
<evidence type="ECO:0000256" key="5">
    <source>
        <dbReference type="ARBA" id="ARBA00023136"/>
    </source>
</evidence>
<organism evidence="8">
    <name type="scientific">Manihot esculenta</name>
    <name type="common">Cassava</name>
    <name type="synonym">Jatropha manihot</name>
    <dbReference type="NCBI Taxonomy" id="3983"/>
    <lineage>
        <taxon>Eukaryota</taxon>
        <taxon>Viridiplantae</taxon>
        <taxon>Streptophyta</taxon>
        <taxon>Embryophyta</taxon>
        <taxon>Tracheophyta</taxon>
        <taxon>Spermatophyta</taxon>
        <taxon>Magnoliopsida</taxon>
        <taxon>eudicotyledons</taxon>
        <taxon>Gunneridae</taxon>
        <taxon>Pentapetalae</taxon>
        <taxon>rosids</taxon>
        <taxon>fabids</taxon>
        <taxon>Malpighiales</taxon>
        <taxon>Euphorbiaceae</taxon>
        <taxon>Crotonoideae</taxon>
        <taxon>Manihoteae</taxon>
        <taxon>Manihot</taxon>
    </lineage>
</organism>
<reference evidence="8" key="1">
    <citation type="submission" date="2016-02" db="EMBL/GenBank/DDBJ databases">
        <title>WGS assembly of Manihot esculenta.</title>
        <authorList>
            <person name="Bredeson J.V."/>
            <person name="Prochnik S.E."/>
            <person name="Lyons J.B."/>
            <person name="Schmutz J."/>
            <person name="Grimwood J."/>
            <person name="Vrebalov J."/>
            <person name="Bart R.S."/>
            <person name="Amuge T."/>
            <person name="Ferguson M.E."/>
            <person name="Green R."/>
            <person name="Putnam N."/>
            <person name="Stites J."/>
            <person name="Rounsley S."/>
            <person name="Rokhsar D.S."/>
        </authorList>
    </citation>
    <scope>NUCLEOTIDE SEQUENCE [LARGE SCALE GENOMIC DNA]</scope>
    <source>
        <tissue evidence="8">Leaf</tissue>
    </source>
</reference>
<keyword evidence="3" id="KW-0732">Signal</keyword>
<evidence type="ECO:0000256" key="7">
    <source>
        <dbReference type="ARBA" id="ARBA00023180"/>
    </source>
</evidence>
<keyword evidence="5" id="KW-0472">Membrane</keyword>
<evidence type="ECO:0000256" key="3">
    <source>
        <dbReference type="ARBA" id="ARBA00022729"/>
    </source>
</evidence>
<accession>A0A199UCA9</accession>
<evidence type="ECO:0000256" key="1">
    <source>
        <dbReference type="ARBA" id="ARBA00004479"/>
    </source>
</evidence>
<evidence type="ECO:0000256" key="6">
    <source>
        <dbReference type="ARBA" id="ARBA00023170"/>
    </source>
</evidence>
<keyword evidence="7" id="KW-0325">Glycoprotein</keyword>
<dbReference type="EMBL" id="KV450459">
    <property type="protein sequence ID" value="OAY22277.1"/>
    <property type="molecule type" value="Genomic_DNA"/>
</dbReference>
<evidence type="ECO:0000313" key="8">
    <source>
        <dbReference type="EMBL" id="OAY22277.1"/>
    </source>
</evidence>
<dbReference type="PANTHER" id="PTHR48063:SF112">
    <property type="entry name" value="RECEPTOR LIKE PROTEIN 30-LIKE"/>
    <property type="match status" value="1"/>
</dbReference>
<sequence length="61" mass="6902">MDGNSLVFDIDPEWIPPFQLDWIGLSSCEVGPSFPQWLKTQKSIRFLQMSNASISDSPESQ</sequence>
<dbReference type="PANTHER" id="PTHR48063">
    <property type="entry name" value="LRR RECEPTOR-LIKE KINASE"/>
    <property type="match status" value="1"/>
</dbReference>
<evidence type="ECO:0000256" key="4">
    <source>
        <dbReference type="ARBA" id="ARBA00022989"/>
    </source>
</evidence>
<evidence type="ECO:0000256" key="2">
    <source>
        <dbReference type="ARBA" id="ARBA00022692"/>
    </source>
</evidence>
<gene>
    <name evidence="8" type="ORF">MANES_S014900</name>
</gene>